<gene>
    <name evidence="2" type="ORF">BST47_27405</name>
</gene>
<dbReference type="STRING" id="75922.BST47_27405"/>
<feature type="transmembrane region" description="Helical" evidence="1">
    <location>
        <begin position="40"/>
        <end position="57"/>
    </location>
</feature>
<name>A0A1X0JEX4_9MYCO</name>
<accession>A0A1X0JEX4</accession>
<evidence type="ECO:0000256" key="1">
    <source>
        <dbReference type="SAM" id="Phobius"/>
    </source>
</evidence>
<dbReference type="Proteomes" id="UP000192411">
    <property type="component" value="Unassembled WGS sequence"/>
</dbReference>
<keyword evidence="1" id="KW-0472">Membrane</keyword>
<reference evidence="2 3" key="1">
    <citation type="submission" date="2017-02" db="EMBL/GenBank/DDBJ databases">
        <title>The new phylogeny of genus Mycobacterium.</title>
        <authorList>
            <person name="Tortoli E."/>
            <person name="Trovato A."/>
            <person name="Cirillo D.M."/>
        </authorList>
    </citation>
    <scope>NUCLEOTIDE SEQUENCE [LARGE SCALE GENOMIC DNA]</scope>
    <source>
        <strain evidence="2 3">DSM 44338</strain>
    </source>
</reference>
<keyword evidence="1" id="KW-0812">Transmembrane</keyword>
<keyword evidence="3" id="KW-1185">Reference proteome</keyword>
<protein>
    <recommendedName>
        <fullName evidence="4">DUF2834 domain-containing protein</fullName>
    </recommendedName>
</protein>
<evidence type="ECO:0000313" key="3">
    <source>
        <dbReference type="Proteomes" id="UP000192411"/>
    </source>
</evidence>
<evidence type="ECO:0000313" key="2">
    <source>
        <dbReference type="EMBL" id="ORB61463.1"/>
    </source>
</evidence>
<sequence>MVSLIVHLVLGFATMAFIVKTNPAIFARYSSGPQVTGLELFYYVAGIASVVLGYYFNNQYVAEYAPPGGVHNFIWGPGSWSEFITLGYANPAASSASQDYTIMSLLLFPLWSIVDGRRRGIKHAWLFCGFILFASSAFAWAAYLAVVERQHRHQQLGAQLQSAV</sequence>
<evidence type="ECO:0008006" key="4">
    <source>
        <dbReference type="Google" id="ProtNLM"/>
    </source>
</evidence>
<keyword evidence="1" id="KW-1133">Transmembrane helix</keyword>
<feature type="transmembrane region" description="Helical" evidence="1">
    <location>
        <begin position="124"/>
        <end position="146"/>
    </location>
</feature>
<comment type="caution">
    <text evidence="2">The sequence shown here is derived from an EMBL/GenBank/DDBJ whole genome shotgun (WGS) entry which is preliminary data.</text>
</comment>
<dbReference type="eggNOG" id="ENOG5032W5V">
    <property type="taxonomic scope" value="Bacteria"/>
</dbReference>
<proteinExistence type="predicted"/>
<dbReference type="EMBL" id="MVIM01000023">
    <property type="protein sequence ID" value="ORB61463.1"/>
    <property type="molecule type" value="Genomic_DNA"/>
</dbReference>
<organism evidence="2 3">
    <name type="scientific">Mycolicibacterium tusciae</name>
    <dbReference type="NCBI Taxonomy" id="75922"/>
    <lineage>
        <taxon>Bacteria</taxon>
        <taxon>Bacillati</taxon>
        <taxon>Actinomycetota</taxon>
        <taxon>Actinomycetes</taxon>
        <taxon>Mycobacteriales</taxon>
        <taxon>Mycobacteriaceae</taxon>
        <taxon>Mycolicibacterium</taxon>
    </lineage>
</organism>
<dbReference type="OrthoDB" id="7064004at2"/>
<dbReference type="AlphaFoldDB" id="A0A1X0JEX4"/>
<dbReference type="Pfam" id="PF11196">
    <property type="entry name" value="DUF2834"/>
    <property type="match status" value="1"/>
</dbReference>
<dbReference type="InterPro" id="IPR021362">
    <property type="entry name" value="DUF2834"/>
</dbReference>
<dbReference type="RefSeq" id="WP_083128983.1">
    <property type="nucleotide sequence ID" value="NZ_MVIM01000023.1"/>
</dbReference>